<reference evidence="2 3" key="1">
    <citation type="submission" date="2019-03" db="EMBL/GenBank/DDBJ databases">
        <title>Above-ground endophytic microbial communities from plants in different locations in the United States.</title>
        <authorList>
            <person name="Frank C."/>
        </authorList>
    </citation>
    <scope>NUCLEOTIDE SEQUENCE [LARGE SCALE GENOMIC DNA]</scope>
    <source>
        <strain evidence="2 3">LP_13_YM</strain>
    </source>
</reference>
<dbReference type="AlphaFoldDB" id="A0A4R3YIF7"/>
<comment type="caution">
    <text evidence="2">The sequence shown here is derived from an EMBL/GenBank/DDBJ whole genome shotgun (WGS) entry which is preliminary data.</text>
</comment>
<feature type="non-terminal residue" evidence="2">
    <location>
        <position position="32"/>
    </location>
</feature>
<dbReference type="Proteomes" id="UP000295645">
    <property type="component" value="Unassembled WGS sequence"/>
</dbReference>
<evidence type="ECO:0000313" key="2">
    <source>
        <dbReference type="EMBL" id="TCV92445.1"/>
    </source>
</evidence>
<gene>
    <name evidence="2" type="ORF">EC912_107153</name>
</gene>
<name>A0A4R3YIF7_9GAMM</name>
<protein>
    <submittedName>
        <fullName evidence="2">Uncharacterized protein</fullName>
    </submittedName>
</protein>
<sequence>MDKAPGGDLLRVARDARTGNSRKDEGLPDWGG</sequence>
<feature type="region of interest" description="Disordered" evidence="1">
    <location>
        <begin position="1"/>
        <end position="32"/>
    </location>
</feature>
<organism evidence="2 3">
    <name type="scientific">Luteibacter rhizovicinus</name>
    <dbReference type="NCBI Taxonomy" id="242606"/>
    <lineage>
        <taxon>Bacteria</taxon>
        <taxon>Pseudomonadati</taxon>
        <taxon>Pseudomonadota</taxon>
        <taxon>Gammaproteobacteria</taxon>
        <taxon>Lysobacterales</taxon>
        <taxon>Rhodanobacteraceae</taxon>
        <taxon>Luteibacter</taxon>
    </lineage>
</organism>
<evidence type="ECO:0000256" key="1">
    <source>
        <dbReference type="SAM" id="MobiDB-lite"/>
    </source>
</evidence>
<accession>A0A4R3YIF7</accession>
<keyword evidence="3" id="KW-1185">Reference proteome</keyword>
<dbReference type="EMBL" id="SMCS01000007">
    <property type="protein sequence ID" value="TCV92445.1"/>
    <property type="molecule type" value="Genomic_DNA"/>
</dbReference>
<evidence type="ECO:0000313" key="3">
    <source>
        <dbReference type="Proteomes" id="UP000295645"/>
    </source>
</evidence>
<proteinExistence type="predicted"/>
<feature type="compositionally biased region" description="Basic and acidic residues" evidence="1">
    <location>
        <begin position="1"/>
        <end position="26"/>
    </location>
</feature>